<dbReference type="Proteomes" id="UP001499938">
    <property type="component" value="Unassembled WGS sequence"/>
</dbReference>
<name>A0ABN2L9C2_9MICO</name>
<evidence type="ECO:0000313" key="3">
    <source>
        <dbReference type="Proteomes" id="UP001499938"/>
    </source>
</evidence>
<evidence type="ECO:0008006" key="4">
    <source>
        <dbReference type="Google" id="ProtNLM"/>
    </source>
</evidence>
<evidence type="ECO:0000313" key="2">
    <source>
        <dbReference type="EMBL" id="GAA1780085.1"/>
    </source>
</evidence>
<comment type="caution">
    <text evidence="2">The sequence shown here is derived from an EMBL/GenBank/DDBJ whole genome shotgun (WGS) entry which is preliminary data.</text>
</comment>
<feature type="region of interest" description="Disordered" evidence="1">
    <location>
        <begin position="87"/>
        <end position="113"/>
    </location>
</feature>
<gene>
    <name evidence="2" type="ORF">GCM10009811_01750</name>
</gene>
<proteinExistence type="predicted"/>
<protein>
    <recommendedName>
        <fullName evidence="4">Transposase</fullName>
    </recommendedName>
</protein>
<keyword evidence="3" id="KW-1185">Reference proteome</keyword>
<sequence>MFYALFWGRRCLEASPSHLYGLLMSTRPTESIGKSTPKWCHGRVGRSKVVLSPFSGGTKDSELPVELLGAASNRLADLLQDQSRRIGGTGQVSVKKCRQKREPQASSRWASTR</sequence>
<evidence type="ECO:0000256" key="1">
    <source>
        <dbReference type="SAM" id="MobiDB-lite"/>
    </source>
</evidence>
<accession>A0ABN2L9C2</accession>
<feature type="compositionally biased region" description="Polar residues" evidence="1">
    <location>
        <begin position="104"/>
        <end position="113"/>
    </location>
</feature>
<organism evidence="2 3">
    <name type="scientific">Nostocoides veronense</name>
    <dbReference type="NCBI Taxonomy" id="330836"/>
    <lineage>
        <taxon>Bacteria</taxon>
        <taxon>Bacillati</taxon>
        <taxon>Actinomycetota</taxon>
        <taxon>Actinomycetes</taxon>
        <taxon>Micrococcales</taxon>
        <taxon>Intrasporangiaceae</taxon>
        <taxon>Nostocoides</taxon>
    </lineage>
</organism>
<reference evidence="2 3" key="1">
    <citation type="journal article" date="2019" name="Int. J. Syst. Evol. Microbiol.">
        <title>The Global Catalogue of Microorganisms (GCM) 10K type strain sequencing project: providing services to taxonomists for standard genome sequencing and annotation.</title>
        <authorList>
            <consortium name="The Broad Institute Genomics Platform"/>
            <consortium name="The Broad Institute Genome Sequencing Center for Infectious Disease"/>
            <person name="Wu L."/>
            <person name="Ma J."/>
        </authorList>
    </citation>
    <scope>NUCLEOTIDE SEQUENCE [LARGE SCALE GENOMIC DNA]</scope>
    <source>
        <strain evidence="2 3">JCM 15592</strain>
    </source>
</reference>
<dbReference type="EMBL" id="BAAAPO010000004">
    <property type="protein sequence ID" value="GAA1780085.1"/>
    <property type="molecule type" value="Genomic_DNA"/>
</dbReference>